<keyword evidence="9 13" id="KW-0472">Membrane</keyword>
<organism evidence="14 15">
    <name type="scientific">Limulus polyphemus</name>
    <name type="common">Atlantic horseshoe crab</name>
    <dbReference type="NCBI Taxonomy" id="6850"/>
    <lineage>
        <taxon>Eukaryota</taxon>
        <taxon>Metazoa</taxon>
        <taxon>Ecdysozoa</taxon>
        <taxon>Arthropoda</taxon>
        <taxon>Chelicerata</taxon>
        <taxon>Merostomata</taxon>
        <taxon>Xiphosura</taxon>
        <taxon>Limulidae</taxon>
        <taxon>Limulus</taxon>
    </lineage>
</organism>
<keyword evidence="10 12" id="KW-0739">Sodium transport</keyword>
<evidence type="ECO:0000256" key="4">
    <source>
        <dbReference type="ARBA" id="ARBA00022461"/>
    </source>
</evidence>
<evidence type="ECO:0000256" key="8">
    <source>
        <dbReference type="ARBA" id="ARBA00023065"/>
    </source>
</evidence>
<evidence type="ECO:0000256" key="2">
    <source>
        <dbReference type="ARBA" id="ARBA00007193"/>
    </source>
</evidence>
<accession>A0ABM1S389</accession>
<comment type="subcellular location">
    <subcellularLocation>
        <location evidence="1">Membrane</location>
        <topology evidence="1">Multi-pass membrane protein</topology>
    </subcellularLocation>
</comment>
<evidence type="ECO:0000256" key="6">
    <source>
        <dbReference type="ARBA" id="ARBA00022989"/>
    </source>
</evidence>
<protein>
    <submittedName>
        <fullName evidence="15">Amiloride-sensitive sodium channel subunit alpha-like</fullName>
    </submittedName>
</protein>
<dbReference type="PANTHER" id="PTHR11690">
    <property type="entry name" value="AMILORIDE-SENSITIVE SODIUM CHANNEL-RELATED"/>
    <property type="match status" value="1"/>
</dbReference>
<dbReference type="PRINTS" id="PR01078">
    <property type="entry name" value="AMINACHANNEL"/>
</dbReference>
<keyword evidence="5 12" id="KW-0812">Transmembrane</keyword>
<evidence type="ECO:0000256" key="7">
    <source>
        <dbReference type="ARBA" id="ARBA00023053"/>
    </source>
</evidence>
<evidence type="ECO:0000256" key="12">
    <source>
        <dbReference type="RuleBase" id="RU000679"/>
    </source>
</evidence>
<name>A0ABM1S389_LIMPO</name>
<evidence type="ECO:0000313" key="14">
    <source>
        <dbReference type="Proteomes" id="UP000694941"/>
    </source>
</evidence>
<keyword evidence="14" id="KW-1185">Reference proteome</keyword>
<dbReference type="Proteomes" id="UP000694941">
    <property type="component" value="Unplaced"/>
</dbReference>
<dbReference type="Gene3D" id="2.60.470.10">
    <property type="entry name" value="Acid-sensing ion channels like domains"/>
    <property type="match status" value="1"/>
</dbReference>
<evidence type="ECO:0000256" key="10">
    <source>
        <dbReference type="ARBA" id="ARBA00023201"/>
    </source>
</evidence>
<keyword evidence="11 12" id="KW-0407">Ion channel</keyword>
<keyword evidence="6 13" id="KW-1133">Transmembrane helix</keyword>
<evidence type="ECO:0000256" key="11">
    <source>
        <dbReference type="ARBA" id="ARBA00023303"/>
    </source>
</evidence>
<evidence type="ECO:0000256" key="1">
    <source>
        <dbReference type="ARBA" id="ARBA00004141"/>
    </source>
</evidence>
<dbReference type="Pfam" id="PF00858">
    <property type="entry name" value="ASC"/>
    <property type="match status" value="1"/>
</dbReference>
<evidence type="ECO:0000256" key="13">
    <source>
        <dbReference type="SAM" id="Phobius"/>
    </source>
</evidence>
<evidence type="ECO:0000256" key="3">
    <source>
        <dbReference type="ARBA" id="ARBA00022448"/>
    </source>
</evidence>
<keyword evidence="7" id="KW-0915">Sodium</keyword>
<dbReference type="GeneID" id="111085124"/>
<feature type="non-terminal residue" evidence="15">
    <location>
        <position position="409"/>
    </location>
</feature>
<feature type="transmembrane region" description="Helical" evidence="13">
    <location>
        <begin position="58"/>
        <end position="80"/>
    </location>
</feature>
<dbReference type="InterPro" id="IPR001873">
    <property type="entry name" value="ENaC"/>
</dbReference>
<evidence type="ECO:0000313" key="15">
    <source>
        <dbReference type="RefSeq" id="XP_022238094.1"/>
    </source>
</evidence>
<sequence length="409" mass="47026">MALSPSRLWYLRGSTLDPQKEKNPTSSPSHWKDAVEFLQTHQAQRQASRLFHRRAWQWVLRAIVCAIALAGFVFDTYFFLKHYFEYSVVVNLNVENEWRLYFPAVTVCNLNRLRRSAFNDNDDKCQEKYNITKKQCRDMLNMDNRIINGLVTKSNRFILSTADVRRKYASCHDILSEERINLQEFINEYAKLPDLARKELGHSAENFIIGCTFEGVKCSPISSWILKTLSVARCVFIERRLTLELNLETDDYLYSTPSVGARVVIHDPREQPMAEYHGMDISPGFETSVALKKNTIHRLPAPYQDNCKEYDINADNNGLTNDQEGCIRQCIQNVTVALCNCGDPTLPLYGVSEACDISNHTQVCCLDDVLEYFNKNRLSCDCPLPCVKDIIDTSLSMAEWPSRAEFIKI</sequence>
<keyword evidence="8 12" id="KW-0406">Ion transport</keyword>
<proteinExistence type="inferred from homology"/>
<gene>
    <name evidence="15" type="primary">LOC111085124</name>
</gene>
<keyword evidence="4 12" id="KW-0894">Sodium channel</keyword>
<comment type="similarity">
    <text evidence="2 12">Belongs to the amiloride-sensitive sodium channel (TC 1.A.6) family.</text>
</comment>
<reference evidence="15" key="1">
    <citation type="submission" date="2025-08" db="UniProtKB">
        <authorList>
            <consortium name="RefSeq"/>
        </authorList>
    </citation>
    <scope>IDENTIFICATION</scope>
    <source>
        <tissue evidence="15">Muscle</tissue>
    </source>
</reference>
<evidence type="ECO:0000256" key="5">
    <source>
        <dbReference type="ARBA" id="ARBA00022692"/>
    </source>
</evidence>
<keyword evidence="3 12" id="KW-0813">Transport</keyword>
<evidence type="ECO:0000256" key="9">
    <source>
        <dbReference type="ARBA" id="ARBA00023136"/>
    </source>
</evidence>
<dbReference type="RefSeq" id="XP_022238094.1">
    <property type="nucleotide sequence ID" value="XM_022382386.1"/>
</dbReference>
<dbReference type="PANTHER" id="PTHR11690:SF248">
    <property type="entry name" value="PICKPOCKET 17, ISOFORM A"/>
    <property type="match status" value="1"/>
</dbReference>